<dbReference type="PANTHER" id="PTHR37835">
    <property type="entry name" value="ALPHA-CLOSTRIPAIN"/>
    <property type="match status" value="1"/>
</dbReference>
<sequence length="522" mass="58954">MLKKKIAIILATALATITFMGGKTVNAAPITKNTKEINQKILKENKDQKVTILYYCDADNNLEPDLLDDIEEMKRGYNNNPNLNLIALVDRTEGFSNDSHVLGENFEDTRLYKIEHNSVKRLDGGKEFPEITLNSNYEANMGDPQTLKKFIDYGKANYKADKYVLIMANHGGGAKNNKKISRDICQDITNYDGNQPDILYNAEISDCLTEKQSVDLLVFDACLMGTAEVAYQYRPGNGGFSADTMVASSPSVRGSGLQYDTIFSRLKAGGEVSNEDDSTLGGKEHCFDPATVTNEQLGALFIEEQRDSVNQNWETDQSLSFYDLSKVEKVKKSVDKLSISLSKENKKQAIEKLRGTGRKAPVMHYFEENQPIYWRACPYFDLYDLCEQIKDSKDFSNNIKNLATDVMNTVDEMIVYSFGGPKFKGKTSFKDSKNGLSIFLPDGDKTFYSYYSPNELTHWSTQTWYNSIDTIKAGLKTPYGKLSWCKDGQDPRINKVGNWFELLDSWFDKSNGKDGGVNHYQW</sequence>
<feature type="signal peptide" evidence="2">
    <location>
        <begin position="1"/>
        <end position="27"/>
    </location>
</feature>
<comment type="caution">
    <text evidence="3">The sequence shown here is derived from an EMBL/GenBank/DDBJ whole genome shotgun (WGS) entry which is preliminary data.</text>
</comment>
<dbReference type="RefSeq" id="WP_307355587.1">
    <property type="nucleotide sequence ID" value="NZ_BAAACJ010000033.1"/>
</dbReference>
<evidence type="ECO:0000313" key="4">
    <source>
        <dbReference type="Proteomes" id="UP001224418"/>
    </source>
</evidence>
<gene>
    <name evidence="3" type="ORF">QOZ93_001323</name>
</gene>
<dbReference type="InterPro" id="IPR014173">
    <property type="entry name" value="Pept_C11_CLOspp"/>
</dbReference>
<evidence type="ECO:0000256" key="1">
    <source>
        <dbReference type="NCBIfam" id="TIGR02806"/>
    </source>
</evidence>
<proteinExistence type="predicted"/>
<reference evidence="3 4" key="1">
    <citation type="submission" date="2023-07" db="EMBL/GenBank/DDBJ databases">
        <title>Genomic Encyclopedia of Type Strains, Phase IV (KMG-IV): sequencing the most valuable type-strain genomes for metagenomic binning, comparative biology and taxonomic classification.</title>
        <authorList>
            <person name="Goeker M."/>
        </authorList>
    </citation>
    <scope>NUCLEOTIDE SEQUENCE [LARGE SCALE GENOMIC DNA]</scope>
    <source>
        <strain evidence="3 4">DSM 1400</strain>
    </source>
</reference>
<name>A0ABU0JR58_HATLI</name>
<dbReference type="NCBIfam" id="TIGR02806">
    <property type="entry name" value="clostrip"/>
    <property type="match status" value="1"/>
</dbReference>
<evidence type="ECO:0000313" key="3">
    <source>
        <dbReference type="EMBL" id="MDQ0479582.1"/>
    </source>
</evidence>
<dbReference type="GO" id="GO:0004197">
    <property type="term" value="F:cysteine-type endopeptidase activity"/>
    <property type="evidence" value="ECO:0007669"/>
    <property type="project" value="UniProtKB-EC"/>
</dbReference>
<dbReference type="EMBL" id="JAUSWN010000009">
    <property type="protein sequence ID" value="MDQ0479582.1"/>
    <property type="molecule type" value="Genomic_DNA"/>
</dbReference>
<accession>A0ABU0JR58</accession>
<keyword evidence="2" id="KW-0732">Signal</keyword>
<evidence type="ECO:0000256" key="2">
    <source>
        <dbReference type="SAM" id="SignalP"/>
    </source>
</evidence>
<dbReference type="Pfam" id="PF03415">
    <property type="entry name" value="Peptidase_C11"/>
    <property type="match status" value="1"/>
</dbReference>
<dbReference type="InterPro" id="IPR005077">
    <property type="entry name" value="Peptidase_C11"/>
</dbReference>
<dbReference type="PANTHER" id="PTHR37835:SF1">
    <property type="entry name" value="ALPHA-CLOSTRIPAIN"/>
    <property type="match status" value="1"/>
</dbReference>
<dbReference type="Gene3D" id="3.40.50.11970">
    <property type="match status" value="1"/>
</dbReference>
<feature type="chain" id="PRO_5046942901" description="Clostripain" evidence="2">
    <location>
        <begin position="28"/>
        <end position="522"/>
    </location>
</feature>
<protein>
    <recommendedName>
        <fullName evidence="1">Clostripain</fullName>
        <ecNumber evidence="1">3.4.22.8</ecNumber>
    </recommendedName>
</protein>
<keyword evidence="4" id="KW-1185">Reference proteome</keyword>
<dbReference type="EC" id="3.4.22.8" evidence="1"/>
<dbReference type="Proteomes" id="UP001224418">
    <property type="component" value="Unassembled WGS sequence"/>
</dbReference>
<organism evidence="3 4">
    <name type="scientific">Hathewaya limosa</name>
    <name type="common">Clostridium limosum</name>
    <dbReference type="NCBI Taxonomy" id="1536"/>
    <lineage>
        <taxon>Bacteria</taxon>
        <taxon>Bacillati</taxon>
        <taxon>Bacillota</taxon>
        <taxon>Clostridia</taxon>
        <taxon>Eubacteriales</taxon>
        <taxon>Clostridiaceae</taxon>
        <taxon>Hathewaya</taxon>
    </lineage>
</organism>
<keyword evidence="3" id="KW-0378">Hydrolase</keyword>